<evidence type="ECO:0000313" key="12">
    <source>
        <dbReference type="Proteomes" id="UP000198539"/>
    </source>
</evidence>
<sequence length="396" mass="41551">MIAAFFDNIPAMILLTGALVAASGALLGTFLVLRGSAMLTDAISHSIVFGIIIVWLLTGATAGIIPVLGAALTGVLTVILSEAVTRSGLVRSDAAVGLVFPALFAAGVILISLFARDVHIDVDTVLLGEITFVWLDTVALGGVPVPRAVLTLAIVFAVNLGFVLALWKELKLTVFDPALAAALGFFPALIFYALLTLTSVTAVASFDAVGAVLFIAFVIVPPATAFLLTRRLGVMVLLAVGFGVASSAAGYALAVAWDVSIGGMMASMTGVFFTAALLFAPRDGLIAQTLHRRVQKLDNDCITLVAHLYTHQDDANAAEENTATALHTHLRWRAPRVQAALLRALDREMIWREGERLHLAPKGSATARQIFEPWGMGADGSEGGSSLARDRGRGDA</sequence>
<evidence type="ECO:0000256" key="6">
    <source>
        <dbReference type="ARBA" id="ARBA00022989"/>
    </source>
</evidence>
<keyword evidence="12" id="KW-1185">Reference proteome</keyword>
<organism evidence="11 12">
    <name type="scientific">Roseicitreum antarcticum</name>
    <dbReference type="NCBI Taxonomy" id="564137"/>
    <lineage>
        <taxon>Bacteria</taxon>
        <taxon>Pseudomonadati</taxon>
        <taxon>Pseudomonadota</taxon>
        <taxon>Alphaproteobacteria</taxon>
        <taxon>Rhodobacterales</taxon>
        <taxon>Paracoccaceae</taxon>
        <taxon>Roseicitreum</taxon>
    </lineage>
</organism>
<evidence type="ECO:0000256" key="7">
    <source>
        <dbReference type="ARBA" id="ARBA00023136"/>
    </source>
</evidence>
<evidence type="ECO:0000313" key="11">
    <source>
        <dbReference type="EMBL" id="SDX45876.1"/>
    </source>
</evidence>
<protein>
    <submittedName>
        <fullName evidence="11">Manganese/zinc/iron transport system permease protein</fullName>
    </submittedName>
</protein>
<evidence type="ECO:0000256" key="9">
    <source>
        <dbReference type="SAM" id="MobiDB-lite"/>
    </source>
</evidence>
<keyword evidence="3 8" id="KW-0813">Transport</keyword>
<dbReference type="Proteomes" id="UP000198539">
    <property type="component" value="Unassembled WGS sequence"/>
</dbReference>
<dbReference type="EMBL" id="FNOM01000008">
    <property type="protein sequence ID" value="SDX45876.1"/>
    <property type="molecule type" value="Genomic_DNA"/>
</dbReference>
<dbReference type="RefSeq" id="WP_092891055.1">
    <property type="nucleotide sequence ID" value="NZ_CP061498.1"/>
</dbReference>
<comment type="similarity">
    <text evidence="2 8">Belongs to the ABC-3 integral membrane protein family.</text>
</comment>
<reference evidence="11 12" key="1">
    <citation type="submission" date="2016-10" db="EMBL/GenBank/DDBJ databases">
        <authorList>
            <person name="de Groot N.N."/>
        </authorList>
    </citation>
    <scope>NUCLEOTIDE SEQUENCE [LARGE SCALE GENOMIC DNA]</scope>
    <source>
        <strain evidence="11 12">CGMCC 1.8894</strain>
    </source>
</reference>
<dbReference type="AlphaFoldDB" id="A0A1H3BVJ9"/>
<evidence type="ECO:0000256" key="2">
    <source>
        <dbReference type="ARBA" id="ARBA00008034"/>
    </source>
</evidence>
<accession>A0A1H3BVJ9</accession>
<feature type="transmembrane region" description="Helical" evidence="10">
    <location>
        <begin position="12"/>
        <end position="32"/>
    </location>
</feature>
<evidence type="ECO:0000256" key="8">
    <source>
        <dbReference type="RuleBase" id="RU003943"/>
    </source>
</evidence>
<feature type="transmembrane region" description="Helical" evidence="10">
    <location>
        <begin position="174"/>
        <end position="194"/>
    </location>
</feature>
<keyword evidence="4" id="KW-1003">Cell membrane</keyword>
<comment type="subcellular location">
    <subcellularLocation>
        <location evidence="1 8">Cell membrane</location>
        <topology evidence="1 8">Multi-pass membrane protein</topology>
    </subcellularLocation>
</comment>
<keyword evidence="5 8" id="KW-0812">Transmembrane</keyword>
<dbReference type="InterPro" id="IPR037294">
    <property type="entry name" value="ABC_BtuC-like"/>
</dbReference>
<dbReference type="PANTHER" id="PTHR30477:SF8">
    <property type="entry name" value="METAL TRANSPORT SYSTEM MEMBRANE PROTEIN CT_070-RELATED"/>
    <property type="match status" value="1"/>
</dbReference>
<dbReference type="PANTHER" id="PTHR30477">
    <property type="entry name" value="ABC-TRANSPORTER METAL-BINDING PROTEIN"/>
    <property type="match status" value="1"/>
</dbReference>
<evidence type="ECO:0000256" key="4">
    <source>
        <dbReference type="ARBA" id="ARBA00022475"/>
    </source>
</evidence>
<keyword evidence="7 10" id="KW-0472">Membrane</keyword>
<dbReference type="GO" id="GO:0010043">
    <property type="term" value="P:response to zinc ion"/>
    <property type="evidence" value="ECO:0007669"/>
    <property type="project" value="TreeGrafter"/>
</dbReference>
<gene>
    <name evidence="11" type="ORF">SAMN04488238_108197</name>
</gene>
<dbReference type="Pfam" id="PF00950">
    <property type="entry name" value="ABC-3"/>
    <property type="match status" value="1"/>
</dbReference>
<evidence type="ECO:0000256" key="10">
    <source>
        <dbReference type="SAM" id="Phobius"/>
    </source>
</evidence>
<keyword evidence="6 10" id="KW-1133">Transmembrane helix</keyword>
<dbReference type="SUPFAM" id="SSF81345">
    <property type="entry name" value="ABC transporter involved in vitamin B12 uptake, BtuC"/>
    <property type="match status" value="1"/>
</dbReference>
<feature type="transmembrane region" description="Helical" evidence="10">
    <location>
        <begin position="96"/>
        <end position="115"/>
    </location>
</feature>
<dbReference type="CDD" id="cd06550">
    <property type="entry name" value="TM_ABC_iron-siderophores_like"/>
    <property type="match status" value="1"/>
</dbReference>
<dbReference type="Gene3D" id="1.10.3470.10">
    <property type="entry name" value="ABC transporter involved in vitamin B12 uptake, BtuC"/>
    <property type="match status" value="1"/>
</dbReference>
<evidence type="ECO:0000256" key="3">
    <source>
        <dbReference type="ARBA" id="ARBA00022448"/>
    </source>
</evidence>
<feature type="transmembrane region" description="Helical" evidence="10">
    <location>
        <begin position="200"/>
        <end position="220"/>
    </location>
</feature>
<proteinExistence type="inferred from homology"/>
<evidence type="ECO:0000256" key="1">
    <source>
        <dbReference type="ARBA" id="ARBA00004651"/>
    </source>
</evidence>
<dbReference type="OrthoDB" id="9804300at2"/>
<feature type="transmembrane region" description="Helical" evidence="10">
    <location>
        <begin position="232"/>
        <end position="253"/>
    </location>
</feature>
<evidence type="ECO:0000256" key="5">
    <source>
        <dbReference type="ARBA" id="ARBA00022692"/>
    </source>
</evidence>
<feature type="transmembrane region" description="Helical" evidence="10">
    <location>
        <begin position="259"/>
        <end position="280"/>
    </location>
</feature>
<feature type="transmembrane region" description="Helical" evidence="10">
    <location>
        <begin position="148"/>
        <end position="167"/>
    </location>
</feature>
<feature type="transmembrane region" description="Helical" evidence="10">
    <location>
        <begin position="39"/>
        <end position="58"/>
    </location>
</feature>
<name>A0A1H3BVJ9_9RHOB</name>
<dbReference type="GO" id="GO:0055085">
    <property type="term" value="P:transmembrane transport"/>
    <property type="evidence" value="ECO:0007669"/>
    <property type="project" value="InterPro"/>
</dbReference>
<dbReference type="InterPro" id="IPR001626">
    <property type="entry name" value="ABC_TroCD"/>
</dbReference>
<dbReference type="GO" id="GO:0043190">
    <property type="term" value="C:ATP-binding cassette (ABC) transporter complex"/>
    <property type="evidence" value="ECO:0007669"/>
    <property type="project" value="InterPro"/>
</dbReference>
<feature type="region of interest" description="Disordered" evidence="9">
    <location>
        <begin position="374"/>
        <end position="396"/>
    </location>
</feature>
<dbReference type="STRING" id="564137.SAMN04488238_108197"/>